<comment type="caution">
    <text evidence="1">The sequence shown here is derived from an EMBL/GenBank/DDBJ whole genome shotgun (WGS) entry which is preliminary data.</text>
</comment>
<proteinExistence type="predicted"/>
<gene>
    <name evidence="1" type="ORF">Agub_g3849</name>
</gene>
<organism evidence="1 2">
    <name type="scientific">Astrephomene gubernaculifera</name>
    <dbReference type="NCBI Taxonomy" id="47775"/>
    <lineage>
        <taxon>Eukaryota</taxon>
        <taxon>Viridiplantae</taxon>
        <taxon>Chlorophyta</taxon>
        <taxon>core chlorophytes</taxon>
        <taxon>Chlorophyceae</taxon>
        <taxon>CS clade</taxon>
        <taxon>Chlamydomonadales</taxon>
        <taxon>Astrephomenaceae</taxon>
        <taxon>Astrephomene</taxon>
    </lineage>
</organism>
<evidence type="ECO:0000313" key="1">
    <source>
        <dbReference type="EMBL" id="GFR42858.1"/>
    </source>
</evidence>
<accession>A0AAD3HJE4</accession>
<feature type="non-terminal residue" evidence="1">
    <location>
        <position position="1"/>
    </location>
</feature>
<reference evidence="1 2" key="1">
    <citation type="journal article" date="2021" name="Sci. Rep.">
        <title>Genome sequencing of the multicellular alga Astrephomene provides insights into convergent evolution of germ-soma differentiation.</title>
        <authorList>
            <person name="Yamashita S."/>
            <person name="Yamamoto K."/>
            <person name="Matsuzaki R."/>
            <person name="Suzuki S."/>
            <person name="Yamaguchi H."/>
            <person name="Hirooka S."/>
            <person name="Minakuchi Y."/>
            <person name="Miyagishima S."/>
            <person name="Kawachi M."/>
            <person name="Toyoda A."/>
            <person name="Nozaki H."/>
        </authorList>
    </citation>
    <scope>NUCLEOTIDE SEQUENCE [LARGE SCALE GENOMIC DNA]</scope>
    <source>
        <strain evidence="1 2">NIES-4017</strain>
    </source>
</reference>
<dbReference type="AlphaFoldDB" id="A0AAD3HJE4"/>
<protein>
    <submittedName>
        <fullName evidence="1">Uncharacterized protein</fullName>
    </submittedName>
</protein>
<dbReference type="Proteomes" id="UP001054857">
    <property type="component" value="Unassembled WGS sequence"/>
</dbReference>
<keyword evidence="2" id="KW-1185">Reference proteome</keyword>
<evidence type="ECO:0000313" key="2">
    <source>
        <dbReference type="Proteomes" id="UP001054857"/>
    </source>
</evidence>
<dbReference type="Gene3D" id="1.10.472.10">
    <property type="entry name" value="Cyclin-like"/>
    <property type="match status" value="1"/>
</dbReference>
<sequence>VTPLAAAELLSLAVDPATGTLLYQAPDLVRMEALLLHYCDWRVRAPSALSFLQNFLAAAAAAAATGSAAAPCFCGSSSSCVSCCCTGMSCGGGSGGGSREGDAAGAWDAALAEAAYRLLDVSLLQQLPLAFGPSTTALACLLLAEQQLLLLPAAPKTAAQAATAATGAAATAVQFVSGVSLAHLAPGLFECMELLSRRQQHSWN</sequence>
<name>A0AAD3HJE4_9CHLO</name>
<dbReference type="EMBL" id="BMAR01000004">
    <property type="protein sequence ID" value="GFR42858.1"/>
    <property type="molecule type" value="Genomic_DNA"/>
</dbReference>